<evidence type="ECO:0000313" key="2">
    <source>
        <dbReference type="EMBL" id="RZT00696.1"/>
    </source>
</evidence>
<dbReference type="Pfam" id="PF05685">
    <property type="entry name" value="Uma2"/>
    <property type="match status" value="1"/>
</dbReference>
<evidence type="ECO:0000259" key="1">
    <source>
        <dbReference type="Pfam" id="PF05685"/>
    </source>
</evidence>
<dbReference type="InterPro" id="IPR008538">
    <property type="entry name" value="Uma2"/>
</dbReference>
<keyword evidence="2" id="KW-0378">Hydrolase</keyword>
<dbReference type="AlphaFoldDB" id="A0A4Q7PJQ8"/>
<sequence length="182" mass="21088">MATPQKQVYTEADYYALPEDVRAELIDGQIYYHTAPSRVHQKISGTLYYKIRDYIESKNGTCEVYPAPFAVKLKEDRKTIVEPDISVICDRSKLTDKGCTGAPDWIVEIVSPGNSSHDYVQKLNLYLDAGVKEYWIVNPMEQNIFVYYLEKENFKVTSCTFQDKIKVNIYDDLWIDFQGIML</sequence>
<accession>A0A4Q7PJQ8</accession>
<dbReference type="SUPFAM" id="SSF52980">
    <property type="entry name" value="Restriction endonuclease-like"/>
    <property type="match status" value="1"/>
</dbReference>
<dbReference type="PANTHER" id="PTHR34107">
    <property type="entry name" value="SLL0198 PROTEIN-RELATED"/>
    <property type="match status" value="1"/>
</dbReference>
<protein>
    <submittedName>
        <fullName evidence="2">Uma2 family endonuclease</fullName>
    </submittedName>
</protein>
<gene>
    <name evidence="2" type="ORF">EV209_2021</name>
</gene>
<dbReference type="PANTHER" id="PTHR34107:SF4">
    <property type="entry name" value="SLL1222 PROTEIN"/>
    <property type="match status" value="1"/>
</dbReference>
<proteinExistence type="predicted"/>
<dbReference type="RefSeq" id="WP_130435292.1">
    <property type="nucleotide sequence ID" value="NZ_SGXF01000003.1"/>
</dbReference>
<dbReference type="OrthoDB" id="9808428at2"/>
<dbReference type="GO" id="GO:0004519">
    <property type="term" value="F:endonuclease activity"/>
    <property type="evidence" value="ECO:0007669"/>
    <property type="project" value="UniProtKB-KW"/>
</dbReference>
<dbReference type="InterPro" id="IPR012296">
    <property type="entry name" value="Nuclease_put_TT1808"/>
</dbReference>
<organism evidence="2 3">
    <name type="scientific">Cuneatibacter caecimuris</name>
    <dbReference type="NCBI Taxonomy" id="1796618"/>
    <lineage>
        <taxon>Bacteria</taxon>
        <taxon>Bacillati</taxon>
        <taxon>Bacillota</taxon>
        <taxon>Clostridia</taxon>
        <taxon>Lachnospirales</taxon>
        <taxon>Lachnospiraceae</taxon>
        <taxon>Cuneatibacter</taxon>
    </lineage>
</organism>
<keyword evidence="3" id="KW-1185">Reference proteome</keyword>
<dbReference type="InterPro" id="IPR011335">
    <property type="entry name" value="Restrct_endonuc-II-like"/>
</dbReference>
<dbReference type="EMBL" id="SGXF01000003">
    <property type="protein sequence ID" value="RZT00696.1"/>
    <property type="molecule type" value="Genomic_DNA"/>
</dbReference>
<keyword evidence="2" id="KW-0540">Nuclease</keyword>
<dbReference type="Proteomes" id="UP000292927">
    <property type="component" value="Unassembled WGS sequence"/>
</dbReference>
<name>A0A4Q7PJQ8_9FIRM</name>
<feature type="domain" description="Putative restriction endonuclease" evidence="1">
    <location>
        <begin position="13"/>
        <end position="166"/>
    </location>
</feature>
<reference evidence="2 3" key="1">
    <citation type="submission" date="2019-02" db="EMBL/GenBank/DDBJ databases">
        <title>Genomic Encyclopedia of Type Strains, Phase IV (KMG-IV): sequencing the most valuable type-strain genomes for metagenomic binning, comparative biology and taxonomic classification.</title>
        <authorList>
            <person name="Goeker M."/>
        </authorList>
    </citation>
    <scope>NUCLEOTIDE SEQUENCE [LARGE SCALE GENOMIC DNA]</scope>
    <source>
        <strain evidence="2 3">DSM 29486</strain>
    </source>
</reference>
<evidence type="ECO:0000313" key="3">
    <source>
        <dbReference type="Proteomes" id="UP000292927"/>
    </source>
</evidence>
<keyword evidence="2" id="KW-0255">Endonuclease</keyword>
<dbReference type="CDD" id="cd06260">
    <property type="entry name" value="DUF820-like"/>
    <property type="match status" value="1"/>
</dbReference>
<comment type="caution">
    <text evidence="2">The sequence shown here is derived from an EMBL/GenBank/DDBJ whole genome shotgun (WGS) entry which is preliminary data.</text>
</comment>
<dbReference type="Gene3D" id="3.90.1570.10">
    <property type="entry name" value="tt1808, chain A"/>
    <property type="match status" value="1"/>
</dbReference>